<feature type="compositionally biased region" description="Basic and acidic residues" evidence="1">
    <location>
        <begin position="32"/>
        <end position="104"/>
    </location>
</feature>
<evidence type="ECO:0000256" key="1">
    <source>
        <dbReference type="SAM" id="MobiDB-lite"/>
    </source>
</evidence>
<organism evidence="2 3">
    <name type="scientific">Heterodera schachtii</name>
    <name type="common">Sugarbeet cyst nematode worm</name>
    <name type="synonym">Tylenchus schachtii</name>
    <dbReference type="NCBI Taxonomy" id="97005"/>
    <lineage>
        <taxon>Eukaryota</taxon>
        <taxon>Metazoa</taxon>
        <taxon>Ecdysozoa</taxon>
        <taxon>Nematoda</taxon>
        <taxon>Chromadorea</taxon>
        <taxon>Rhabditida</taxon>
        <taxon>Tylenchina</taxon>
        <taxon>Tylenchomorpha</taxon>
        <taxon>Tylenchoidea</taxon>
        <taxon>Heteroderidae</taxon>
        <taxon>Heteroderinae</taxon>
        <taxon>Heterodera</taxon>
    </lineage>
</organism>
<evidence type="ECO:0000313" key="3">
    <source>
        <dbReference type="Proteomes" id="UP001620645"/>
    </source>
</evidence>
<dbReference type="Proteomes" id="UP001620645">
    <property type="component" value="Unassembled WGS sequence"/>
</dbReference>
<proteinExistence type="predicted"/>
<gene>
    <name evidence="2" type="ORF">niasHS_002823</name>
</gene>
<keyword evidence="3" id="KW-1185">Reference proteome</keyword>
<protein>
    <submittedName>
        <fullName evidence="2">Uncharacterized protein</fullName>
    </submittedName>
</protein>
<sequence>MQLDKMMSQEVQIAEPSQLKNEDKWLGNCDEWSPKRDEWSPKRDEWSPKRDEWSPKRDEWSPKRDEWSPKRDEWSPKRDEWSPKREKMTEFEKGESSNAKSDEKQQPQLFMKLFEMNFLHLIDANSIILDMVGSFPLMVEINEENGGEEERQNAEGSGLLNVLLYCYKMMGITEPKHLVIFGNSNLLGRENGGAFAEQRKKTTAVVELGNLDELQHCWNGKLFIYVERGETNGGAKAKKVTKTIPIEHLEDGEITVRI</sequence>
<evidence type="ECO:0000313" key="2">
    <source>
        <dbReference type="EMBL" id="KAL3097107.1"/>
    </source>
</evidence>
<reference evidence="2 3" key="1">
    <citation type="submission" date="2024-10" db="EMBL/GenBank/DDBJ databases">
        <authorList>
            <person name="Kim D."/>
        </authorList>
    </citation>
    <scope>NUCLEOTIDE SEQUENCE [LARGE SCALE GENOMIC DNA]</scope>
    <source>
        <strain evidence="2">Taebaek</strain>
    </source>
</reference>
<dbReference type="EMBL" id="JBICCN010000056">
    <property type="protein sequence ID" value="KAL3097107.1"/>
    <property type="molecule type" value="Genomic_DNA"/>
</dbReference>
<comment type="caution">
    <text evidence="2">The sequence shown here is derived from an EMBL/GenBank/DDBJ whole genome shotgun (WGS) entry which is preliminary data.</text>
</comment>
<dbReference type="AlphaFoldDB" id="A0ABD2K2L2"/>
<feature type="region of interest" description="Disordered" evidence="1">
    <location>
        <begin position="1"/>
        <end position="104"/>
    </location>
</feature>
<name>A0ABD2K2L2_HETSC</name>
<accession>A0ABD2K2L2</accession>